<organism evidence="1 2">
    <name type="scientific">Candidatus Pullilachnospira stercoravium</name>
    <dbReference type="NCBI Taxonomy" id="2840913"/>
    <lineage>
        <taxon>Bacteria</taxon>
        <taxon>Bacillati</taxon>
        <taxon>Bacillota</taxon>
        <taxon>Clostridia</taxon>
        <taxon>Lachnospirales</taxon>
        <taxon>Lachnospiraceae</taxon>
        <taxon>Lachnospiraceae incertae sedis</taxon>
        <taxon>Candidatus Pullilachnospira</taxon>
    </lineage>
</organism>
<reference evidence="1" key="1">
    <citation type="submission" date="2020-10" db="EMBL/GenBank/DDBJ databases">
        <authorList>
            <person name="Gilroy R."/>
        </authorList>
    </citation>
    <scope>NUCLEOTIDE SEQUENCE</scope>
    <source>
        <strain evidence="1">ChiBcec2-4451</strain>
    </source>
</reference>
<sequence length="145" mass="16629">MKKKITDAFLLMEEEFHFLMSVRGQRRYVGYPAKGDAPSRQESLSCLYGLVKKGYVTCTGEHFRVEERMAACIDGVGAAEMVLCAERTDGRIPARFLYLKESAPVTVCQRQPLKEDVLKLWQLPLKDWAGMLMEDGFFEENREEP</sequence>
<protein>
    <submittedName>
        <fullName evidence="1">Uncharacterized protein</fullName>
    </submittedName>
</protein>
<gene>
    <name evidence="1" type="ORF">IAA63_05675</name>
</gene>
<evidence type="ECO:0000313" key="2">
    <source>
        <dbReference type="Proteomes" id="UP000886723"/>
    </source>
</evidence>
<reference evidence="1" key="2">
    <citation type="journal article" date="2021" name="PeerJ">
        <title>Extensive microbial diversity within the chicken gut microbiome revealed by metagenomics and culture.</title>
        <authorList>
            <person name="Gilroy R."/>
            <person name="Ravi A."/>
            <person name="Getino M."/>
            <person name="Pursley I."/>
            <person name="Horton D.L."/>
            <person name="Alikhan N.F."/>
            <person name="Baker D."/>
            <person name="Gharbi K."/>
            <person name="Hall N."/>
            <person name="Watson M."/>
            <person name="Adriaenssens E.M."/>
            <person name="Foster-Nyarko E."/>
            <person name="Jarju S."/>
            <person name="Secka A."/>
            <person name="Antonio M."/>
            <person name="Oren A."/>
            <person name="Chaudhuri R.R."/>
            <person name="La Ragione R."/>
            <person name="Hildebrand F."/>
            <person name="Pallen M.J."/>
        </authorList>
    </citation>
    <scope>NUCLEOTIDE SEQUENCE</scope>
    <source>
        <strain evidence="1">ChiBcec2-4451</strain>
    </source>
</reference>
<dbReference type="Proteomes" id="UP000886723">
    <property type="component" value="Unassembled WGS sequence"/>
</dbReference>
<proteinExistence type="predicted"/>
<accession>A0A9D1NTM3</accession>
<dbReference type="EMBL" id="DVON01000122">
    <property type="protein sequence ID" value="HIV12616.1"/>
    <property type="molecule type" value="Genomic_DNA"/>
</dbReference>
<name>A0A9D1NTM3_9FIRM</name>
<feature type="non-terminal residue" evidence="1">
    <location>
        <position position="145"/>
    </location>
</feature>
<evidence type="ECO:0000313" key="1">
    <source>
        <dbReference type="EMBL" id="HIV12616.1"/>
    </source>
</evidence>
<dbReference type="AlphaFoldDB" id="A0A9D1NTM3"/>
<comment type="caution">
    <text evidence="1">The sequence shown here is derived from an EMBL/GenBank/DDBJ whole genome shotgun (WGS) entry which is preliminary data.</text>
</comment>